<dbReference type="Proteomes" id="UP001500897">
    <property type="component" value="Unassembled WGS sequence"/>
</dbReference>
<accession>A0ABP5I5L7</accession>
<dbReference type="RefSeq" id="WP_344551338.1">
    <property type="nucleotide sequence ID" value="NZ_BAAANS010000009.1"/>
</dbReference>
<evidence type="ECO:0000313" key="2">
    <source>
        <dbReference type="EMBL" id="GAA2092031.1"/>
    </source>
</evidence>
<evidence type="ECO:0000256" key="1">
    <source>
        <dbReference type="SAM" id="MobiDB-lite"/>
    </source>
</evidence>
<sequence length="182" mass="18468">MSDSDPQALLRSTASRLESARSTLLPALDSGHAAEAAWPMTHLTSAVADLTDEYLFKVSDPAADRGVLAALTGAAEHTARALADIASTATALLAPQADRPPQASEALARADEAVAEAARVLREAADRIAPAPPPAAAELARPRATRAAALARSAIVSTPPPATTPSSPAAPGATVIPLHRGR</sequence>
<protein>
    <submittedName>
        <fullName evidence="2">Uncharacterized protein</fullName>
    </submittedName>
</protein>
<comment type="caution">
    <text evidence="2">The sequence shown here is derived from an EMBL/GenBank/DDBJ whole genome shotgun (WGS) entry which is preliminary data.</text>
</comment>
<keyword evidence="3" id="KW-1185">Reference proteome</keyword>
<reference evidence="3" key="1">
    <citation type="journal article" date="2019" name="Int. J. Syst. Evol. Microbiol.">
        <title>The Global Catalogue of Microorganisms (GCM) 10K type strain sequencing project: providing services to taxonomists for standard genome sequencing and annotation.</title>
        <authorList>
            <consortium name="The Broad Institute Genomics Platform"/>
            <consortium name="The Broad Institute Genome Sequencing Center for Infectious Disease"/>
            <person name="Wu L."/>
            <person name="Ma J."/>
        </authorList>
    </citation>
    <scope>NUCLEOTIDE SEQUENCE [LARGE SCALE GENOMIC DNA]</scope>
    <source>
        <strain evidence="3">JCM 14559</strain>
    </source>
</reference>
<dbReference type="EMBL" id="BAAANS010000009">
    <property type="protein sequence ID" value="GAA2092031.1"/>
    <property type="molecule type" value="Genomic_DNA"/>
</dbReference>
<feature type="region of interest" description="Disordered" evidence="1">
    <location>
        <begin position="157"/>
        <end position="182"/>
    </location>
</feature>
<organism evidence="2 3">
    <name type="scientific">Kitasatospora saccharophila</name>
    <dbReference type="NCBI Taxonomy" id="407973"/>
    <lineage>
        <taxon>Bacteria</taxon>
        <taxon>Bacillati</taxon>
        <taxon>Actinomycetota</taxon>
        <taxon>Actinomycetes</taxon>
        <taxon>Kitasatosporales</taxon>
        <taxon>Streptomycetaceae</taxon>
        <taxon>Kitasatospora</taxon>
    </lineage>
</organism>
<name>A0ABP5I5L7_9ACTN</name>
<evidence type="ECO:0000313" key="3">
    <source>
        <dbReference type="Proteomes" id="UP001500897"/>
    </source>
</evidence>
<gene>
    <name evidence="2" type="ORF">GCM10009759_17290</name>
</gene>
<proteinExistence type="predicted"/>